<dbReference type="OrthoDB" id="1099368at2"/>
<organism evidence="2 3">
    <name type="scientific">Neosynechococcus sphagnicola sy1</name>
    <dbReference type="NCBI Taxonomy" id="1497020"/>
    <lineage>
        <taxon>Bacteria</taxon>
        <taxon>Bacillati</taxon>
        <taxon>Cyanobacteriota</taxon>
        <taxon>Cyanophyceae</taxon>
        <taxon>Neosynechococcales</taxon>
        <taxon>Neosynechococcaceae</taxon>
        <taxon>Neosynechococcus</taxon>
    </lineage>
</organism>
<name>A0A098TFM9_9CYAN</name>
<evidence type="ECO:0000313" key="2">
    <source>
        <dbReference type="EMBL" id="KGF71365.1"/>
    </source>
</evidence>
<comment type="caution">
    <text evidence="2">The sequence shown here is derived from an EMBL/GenBank/DDBJ whole genome shotgun (WGS) entry which is preliminary data.</text>
</comment>
<gene>
    <name evidence="2" type="ORF">DO97_21640</name>
</gene>
<keyword evidence="3" id="KW-1185">Reference proteome</keyword>
<evidence type="ECO:0000259" key="1">
    <source>
        <dbReference type="Pfam" id="PF14468"/>
    </source>
</evidence>
<dbReference type="EMBL" id="JJML01000090">
    <property type="protein sequence ID" value="KGF71365.1"/>
    <property type="molecule type" value="Genomic_DNA"/>
</dbReference>
<protein>
    <recommendedName>
        <fullName evidence="1">DUF4427 domain-containing protein</fullName>
    </recommendedName>
</protein>
<evidence type="ECO:0000313" key="3">
    <source>
        <dbReference type="Proteomes" id="UP000030170"/>
    </source>
</evidence>
<reference evidence="2 3" key="1">
    <citation type="journal article" date="2014" name="Mol. Ecol.">
        <title>Evolution of Synechococcus.</title>
        <authorList>
            <person name="Dvorak P."/>
            <person name="Casamatta D."/>
            <person name="Hasler P."/>
            <person name="Poulickova A."/>
            <person name="Ondrej V."/>
            <person name="Sanges R."/>
        </authorList>
    </citation>
    <scope>NUCLEOTIDE SEQUENCE [LARGE SCALE GENOMIC DNA]</scope>
    <source>
        <strain evidence="2 3">CAUP A 1101</strain>
    </source>
</reference>
<accession>A0A098TFM9</accession>
<dbReference type="InterPro" id="IPR025216">
    <property type="entry name" value="DUF4427"/>
</dbReference>
<dbReference type="Pfam" id="PF14468">
    <property type="entry name" value="DUF4427"/>
    <property type="match status" value="1"/>
</dbReference>
<proteinExistence type="predicted"/>
<dbReference type="RefSeq" id="WP_036537030.1">
    <property type="nucleotide sequence ID" value="NZ_JJML01000090.1"/>
</dbReference>
<dbReference type="Proteomes" id="UP000030170">
    <property type="component" value="Unassembled WGS sequence"/>
</dbReference>
<sequence>MNKNSIRYDLSDWLIHFFRDIDFEGNNSIIYPEHMGFGNVVEDFKWSALFMLRCAIKHGRLWATWSYRNNVRTIYGPNPAVCFTEMPIAAFLEAGEARSRRGEAMSQFALVFPKKELFKVGANPVIYGLDDRNYWPPSGKGGGSRIIDPERLPEREQYRYVTYNPASSSPIDWTHEREWRWPYRGDISAVEKAVEEYGMVGDALDIPGLDFYEYLINEMGVVVRDKKQATWIAHDILSLIDREVIRKDQYKFILAADELPPTHELISPSEVSRAISDSLIDLEPIFSYDDDELTAIASKFHRLASAVESSAPQPEAGEFGGCWLWMLDNTSKLVRALIADERLTVTESGKYLASLFEFSDSRSLRQRETMAVELARLVESEFGVECGYSSVLNSDDPNGIPFYNDDHLDNHMHYNVSWEY</sequence>
<dbReference type="AlphaFoldDB" id="A0A098TFM9"/>
<dbReference type="STRING" id="1497020.DO97_21640"/>
<feature type="domain" description="DUF4427" evidence="1">
    <location>
        <begin position="293"/>
        <end position="416"/>
    </location>
</feature>